<reference evidence="3" key="1">
    <citation type="submission" date="2022-07" db="EMBL/GenBank/DDBJ databases">
        <title>Genome Sequence of Agrocybe chaxingu.</title>
        <authorList>
            <person name="Buettner E."/>
        </authorList>
    </citation>
    <scope>NUCLEOTIDE SEQUENCE</scope>
    <source>
        <strain evidence="3">MP-N11</strain>
    </source>
</reference>
<evidence type="ECO:0000256" key="1">
    <source>
        <dbReference type="SAM" id="MobiDB-lite"/>
    </source>
</evidence>
<gene>
    <name evidence="3" type="ORF">NLJ89_g9713</name>
</gene>
<dbReference type="Pfam" id="PF08219">
    <property type="entry name" value="TOM13"/>
    <property type="match status" value="1"/>
</dbReference>
<feature type="transmembrane region" description="Helical" evidence="2">
    <location>
        <begin position="163"/>
        <end position="184"/>
    </location>
</feature>
<keyword evidence="4" id="KW-1185">Reference proteome</keyword>
<dbReference type="PANTHER" id="PTHR28241:SF1">
    <property type="entry name" value="MITOCHONDRIAL IMPORT PROTEIN 1"/>
    <property type="match status" value="1"/>
</dbReference>
<sequence length="217" mass="23422">MRPMNMQLSEKAEKERLRWEAIRAAEKEEAAKRKAAGIVDEPPSQGHGEGWESVGGPSTVASSSQLTELVSVESEPAQPQPSAVRREPTTDLSRTHSRPDTNTDESQKWEDVPSVTSSFPSMTFPENIDTPPPPRSQPAAAAPVSVTLAIFDSSLSTRTRLKAFVSSLAVNLLLPFVNGVMLGFGEIFAKNVVMGAALQGKSDRDKPVSDDHLKACL</sequence>
<organism evidence="3 4">
    <name type="scientific">Agrocybe chaxingu</name>
    <dbReference type="NCBI Taxonomy" id="84603"/>
    <lineage>
        <taxon>Eukaryota</taxon>
        <taxon>Fungi</taxon>
        <taxon>Dikarya</taxon>
        <taxon>Basidiomycota</taxon>
        <taxon>Agaricomycotina</taxon>
        <taxon>Agaricomycetes</taxon>
        <taxon>Agaricomycetidae</taxon>
        <taxon>Agaricales</taxon>
        <taxon>Agaricineae</taxon>
        <taxon>Strophariaceae</taxon>
        <taxon>Agrocybe</taxon>
    </lineage>
</organism>
<evidence type="ECO:0000256" key="2">
    <source>
        <dbReference type="SAM" id="Phobius"/>
    </source>
</evidence>
<dbReference type="GO" id="GO:0070096">
    <property type="term" value="P:mitochondrial outer membrane translocase complex assembly"/>
    <property type="evidence" value="ECO:0007669"/>
    <property type="project" value="TreeGrafter"/>
</dbReference>
<keyword evidence="2" id="KW-0812">Transmembrane</keyword>
<accession>A0A9W8MSU2</accession>
<dbReference type="GO" id="GO:0005741">
    <property type="term" value="C:mitochondrial outer membrane"/>
    <property type="evidence" value="ECO:0007669"/>
    <property type="project" value="InterPro"/>
</dbReference>
<dbReference type="AlphaFoldDB" id="A0A9W8MSU2"/>
<name>A0A9W8MSU2_9AGAR</name>
<dbReference type="PANTHER" id="PTHR28241">
    <property type="entry name" value="MITOCHONDRIAL IMPORT PROTEIN 1"/>
    <property type="match status" value="1"/>
</dbReference>
<proteinExistence type="predicted"/>
<dbReference type="EMBL" id="JANKHO010001574">
    <property type="protein sequence ID" value="KAJ3500619.1"/>
    <property type="molecule type" value="Genomic_DNA"/>
</dbReference>
<dbReference type="OrthoDB" id="5529571at2759"/>
<dbReference type="InterPro" id="IPR013262">
    <property type="entry name" value="OMP_MIM1/TOM13_mt"/>
</dbReference>
<dbReference type="Proteomes" id="UP001148786">
    <property type="component" value="Unassembled WGS sequence"/>
</dbReference>
<feature type="region of interest" description="Disordered" evidence="1">
    <location>
        <begin position="27"/>
        <end position="140"/>
    </location>
</feature>
<dbReference type="GO" id="GO:0045040">
    <property type="term" value="P:protein insertion into mitochondrial outer membrane"/>
    <property type="evidence" value="ECO:0007669"/>
    <property type="project" value="TreeGrafter"/>
</dbReference>
<protein>
    <submittedName>
        <fullName evidence="3">Uncharacterized protein</fullName>
    </submittedName>
</protein>
<evidence type="ECO:0000313" key="3">
    <source>
        <dbReference type="EMBL" id="KAJ3500619.1"/>
    </source>
</evidence>
<comment type="caution">
    <text evidence="3">The sequence shown here is derived from an EMBL/GenBank/DDBJ whole genome shotgun (WGS) entry which is preliminary data.</text>
</comment>
<keyword evidence="2" id="KW-0472">Membrane</keyword>
<keyword evidence="2" id="KW-1133">Transmembrane helix</keyword>
<feature type="compositionally biased region" description="Basic and acidic residues" evidence="1">
    <location>
        <begin position="84"/>
        <end position="111"/>
    </location>
</feature>
<evidence type="ECO:0000313" key="4">
    <source>
        <dbReference type="Proteomes" id="UP001148786"/>
    </source>
</evidence>
<feature type="compositionally biased region" description="Polar residues" evidence="1">
    <location>
        <begin position="59"/>
        <end position="68"/>
    </location>
</feature>